<dbReference type="PANTHER" id="PTHR12537:SF12">
    <property type="entry name" value="MATERNAL PROTEIN PUMILIO"/>
    <property type="match status" value="1"/>
</dbReference>
<dbReference type="InterPro" id="IPR001313">
    <property type="entry name" value="Pumilio_RNA-bd_rpt"/>
</dbReference>
<evidence type="ECO:0000256" key="1">
    <source>
        <dbReference type="ARBA" id="ARBA00022473"/>
    </source>
</evidence>
<dbReference type="AlphaFoldDB" id="A0A914H0X0"/>
<protein>
    <submittedName>
        <fullName evidence="5">PUM-HD domain-containing protein</fullName>
    </submittedName>
</protein>
<dbReference type="GO" id="GO:0005737">
    <property type="term" value="C:cytoplasm"/>
    <property type="evidence" value="ECO:0007669"/>
    <property type="project" value="TreeGrafter"/>
</dbReference>
<reference evidence="5" key="1">
    <citation type="submission" date="2022-11" db="UniProtKB">
        <authorList>
            <consortium name="WormBaseParasite"/>
        </authorList>
    </citation>
    <scope>IDENTIFICATION</scope>
</reference>
<keyword evidence="3" id="KW-0221">Differentiation</keyword>
<dbReference type="GO" id="GO:0003730">
    <property type="term" value="F:mRNA 3'-UTR binding"/>
    <property type="evidence" value="ECO:0007669"/>
    <property type="project" value="TreeGrafter"/>
</dbReference>
<keyword evidence="1" id="KW-0217">Developmental protein</keyword>
<proteinExistence type="predicted"/>
<dbReference type="Pfam" id="PF00806">
    <property type="entry name" value="PUF"/>
    <property type="match status" value="4"/>
</dbReference>
<accession>A0A914H0X0</accession>
<dbReference type="Proteomes" id="UP000887572">
    <property type="component" value="Unplaced"/>
</dbReference>
<keyword evidence="4" id="KW-1185">Reference proteome</keyword>
<dbReference type="InterPro" id="IPR016024">
    <property type="entry name" value="ARM-type_fold"/>
</dbReference>
<evidence type="ECO:0000313" key="4">
    <source>
        <dbReference type="Proteomes" id="UP000887572"/>
    </source>
</evidence>
<evidence type="ECO:0000313" key="5">
    <source>
        <dbReference type="WBParaSite" id="Gr19_v10_g12604.t1"/>
    </source>
</evidence>
<dbReference type="WBParaSite" id="Gr19_v10_g12604.t1">
    <property type="protein sequence ID" value="Gr19_v10_g12604.t1"/>
    <property type="gene ID" value="Gr19_v10_g12604"/>
</dbReference>
<evidence type="ECO:0000256" key="3">
    <source>
        <dbReference type="ARBA" id="ARBA00022782"/>
    </source>
</evidence>
<sequence>MAHMIEHGLPEDRKSIVRSLQRDIMKNACAHFGYGSMAHMLEHGLPEDRERIVCSLQRDIMKNACAHFGYGSMAHMIEHGLPEDRERIVRSLKGNILKDAHHKGICNVIEKCLSRKCVDRPNLCGQWLWQAAFCPKIRIPVTPLFAAPVLHRFPHRSSTAKGRCAIADKSKKPNNG</sequence>
<dbReference type="PANTHER" id="PTHR12537">
    <property type="entry name" value="RNA BINDING PROTEIN PUMILIO-RELATED"/>
    <property type="match status" value="1"/>
</dbReference>
<dbReference type="SUPFAM" id="SSF48371">
    <property type="entry name" value="ARM repeat"/>
    <property type="match status" value="1"/>
</dbReference>
<dbReference type="GO" id="GO:0030154">
    <property type="term" value="P:cell differentiation"/>
    <property type="evidence" value="ECO:0007669"/>
    <property type="project" value="UniProtKB-KW"/>
</dbReference>
<dbReference type="GO" id="GO:0010608">
    <property type="term" value="P:post-transcriptional regulation of gene expression"/>
    <property type="evidence" value="ECO:0007669"/>
    <property type="project" value="TreeGrafter"/>
</dbReference>
<evidence type="ECO:0000256" key="2">
    <source>
        <dbReference type="ARBA" id="ARBA00022737"/>
    </source>
</evidence>
<name>A0A914H0X0_GLORO</name>
<keyword evidence="2" id="KW-0677">Repeat</keyword>
<dbReference type="Gene3D" id="1.25.10.10">
    <property type="entry name" value="Leucine-rich Repeat Variant"/>
    <property type="match status" value="1"/>
</dbReference>
<dbReference type="InterPro" id="IPR011989">
    <property type="entry name" value="ARM-like"/>
</dbReference>
<organism evidence="4 5">
    <name type="scientific">Globodera rostochiensis</name>
    <name type="common">Golden nematode worm</name>
    <name type="synonym">Heterodera rostochiensis</name>
    <dbReference type="NCBI Taxonomy" id="31243"/>
    <lineage>
        <taxon>Eukaryota</taxon>
        <taxon>Metazoa</taxon>
        <taxon>Ecdysozoa</taxon>
        <taxon>Nematoda</taxon>
        <taxon>Chromadorea</taxon>
        <taxon>Rhabditida</taxon>
        <taxon>Tylenchina</taxon>
        <taxon>Tylenchomorpha</taxon>
        <taxon>Tylenchoidea</taxon>
        <taxon>Heteroderidae</taxon>
        <taxon>Heteroderinae</taxon>
        <taxon>Globodera</taxon>
    </lineage>
</organism>